<evidence type="ECO:0000256" key="1">
    <source>
        <dbReference type="SAM" id="MobiDB-lite"/>
    </source>
</evidence>
<dbReference type="Pfam" id="PF06242">
    <property type="entry name" value="TrcR"/>
    <property type="match status" value="1"/>
</dbReference>
<feature type="compositionally biased region" description="Basic and acidic residues" evidence="1">
    <location>
        <begin position="178"/>
        <end position="196"/>
    </location>
</feature>
<dbReference type="OrthoDB" id="9789843at2"/>
<organism evidence="2 3">
    <name type="scientific">Marinicauda salina</name>
    <dbReference type="NCBI Taxonomy" id="2135793"/>
    <lineage>
        <taxon>Bacteria</taxon>
        <taxon>Pseudomonadati</taxon>
        <taxon>Pseudomonadota</taxon>
        <taxon>Alphaproteobacteria</taxon>
        <taxon>Maricaulales</taxon>
        <taxon>Maricaulaceae</taxon>
        <taxon>Marinicauda</taxon>
    </lineage>
</organism>
<protein>
    <submittedName>
        <fullName evidence="2">DUF1013 domain-containing protein</fullName>
    </submittedName>
</protein>
<dbReference type="Proteomes" id="UP000245168">
    <property type="component" value="Unassembled WGS sequence"/>
</dbReference>
<reference evidence="3" key="1">
    <citation type="submission" date="2018-05" db="EMBL/GenBank/DDBJ databases">
        <authorList>
            <person name="Liu B.-T."/>
        </authorList>
    </citation>
    <scope>NUCLEOTIDE SEQUENCE [LARGE SCALE GENOMIC DNA]</scope>
    <source>
        <strain evidence="3">WD6-1</strain>
    </source>
</reference>
<proteinExistence type="predicted"/>
<evidence type="ECO:0000313" key="3">
    <source>
        <dbReference type="Proteomes" id="UP000245168"/>
    </source>
</evidence>
<evidence type="ECO:0000313" key="2">
    <source>
        <dbReference type="EMBL" id="PWE16328.1"/>
    </source>
</evidence>
<feature type="region of interest" description="Disordered" evidence="1">
    <location>
        <begin position="171"/>
        <end position="221"/>
    </location>
</feature>
<name>A0A2U2BQS1_9PROT</name>
<dbReference type="EMBL" id="QEXV01000007">
    <property type="protein sequence ID" value="PWE16328.1"/>
    <property type="molecule type" value="Genomic_DNA"/>
</dbReference>
<dbReference type="InterPro" id="IPR010421">
    <property type="entry name" value="TrcR"/>
</dbReference>
<dbReference type="RefSeq" id="WP_109253830.1">
    <property type="nucleotide sequence ID" value="NZ_QEXV01000007.1"/>
</dbReference>
<accession>A0A2U2BQS1</accession>
<keyword evidence="3" id="KW-1185">Reference proteome</keyword>
<gene>
    <name evidence="2" type="ORF">DDZ18_12955</name>
</gene>
<sequence>MADILMPKATAVWLVDNTALSFEQIADFCNLHHLEVKGIADGDVAAGVRGADPVAAGQLSREEIAKAEADPDYRMTPSKAKFADLHEPAKRKGPRYTPLSRRQHRPDAIAWLVRNHPELTDAQISKLIGTTKTTIQAVRERTHWNSANIKPTDPVSLGLTTQIELDDAVKKASSRRKKMEEEGKVEQAEDTLKPAEETESSAAPTTLDELFGKGAEGGEED</sequence>
<comment type="caution">
    <text evidence="2">The sequence shown here is derived from an EMBL/GenBank/DDBJ whole genome shotgun (WGS) entry which is preliminary data.</text>
</comment>
<dbReference type="AlphaFoldDB" id="A0A2U2BQS1"/>